<dbReference type="GO" id="GO:0030866">
    <property type="term" value="P:cortical actin cytoskeleton organization"/>
    <property type="evidence" value="ECO:0007669"/>
    <property type="project" value="TreeGrafter"/>
</dbReference>
<protein>
    <submittedName>
        <fullName evidence="2">Uncharacterized protein</fullName>
    </submittedName>
</protein>
<dbReference type="PANTHER" id="PTHR10241:SF21">
    <property type="entry name" value="LETHAL(2) GIANT LARVAE PROTEIN HOMOLOG 1"/>
    <property type="match status" value="1"/>
</dbReference>
<dbReference type="GO" id="GO:0005886">
    <property type="term" value="C:plasma membrane"/>
    <property type="evidence" value="ECO:0007669"/>
    <property type="project" value="TreeGrafter"/>
</dbReference>
<feature type="region of interest" description="Disordered" evidence="1">
    <location>
        <begin position="382"/>
        <end position="411"/>
    </location>
</feature>
<dbReference type="GO" id="GO:0045159">
    <property type="term" value="F:myosin II binding"/>
    <property type="evidence" value="ECO:0007669"/>
    <property type="project" value="TreeGrafter"/>
</dbReference>
<proteinExistence type="predicted"/>
<organism evidence="2 3">
    <name type="scientific">Coregonus suidteri</name>
    <dbReference type="NCBI Taxonomy" id="861788"/>
    <lineage>
        <taxon>Eukaryota</taxon>
        <taxon>Metazoa</taxon>
        <taxon>Chordata</taxon>
        <taxon>Craniata</taxon>
        <taxon>Vertebrata</taxon>
        <taxon>Euteleostomi</taxon>
        <taxon>Actinopterygii</taxon>
        <taxon>Neopterygii</taxon>
        <taxon>Teleostei</taxon>
        <taxon>Protacanthopterygii</taxon>
        <taxon>Salmoniformes</taxon>
        <taxon>Salmonidae</taxon>
        <taxon>Coregoninae</taxon>
        <taxon>Coregonus</taxon>
    </lineage>
</organism>
<keyword evidence="3" id="KW-1185">Reference proteome</keyword>
<dbReference type="GO" id="GO:0032878">
    <property type="term" value="P:regulation of establishment or maintenance of cell polarity"/>
    <property type="evidence" value="ECO:0007669"/>
    <property type="project" value="TreeGrafter"/>
</dbReference>
<name>A0AAN8QQJ8_9TELE</name>
<dbReference type="Proteomes" id="UP001356427">
    <property type="component" value="Unassembled WGS sequence"/>
</dbReference>
<evidence type="ECO:0000256" key="1">
    <source>
        <dbReference type="SAM" id="MobiDB-lite"/>
    </source>
</evidence>
<dbReference type="EMBL" id="JAGTTL010000015">
    <property type="protein sequence ID" value="KAK6312620.1"/>
    <property type="molecule type" value="Genomic_DNA"/>
</dbReference>
<reference evidence="2 3" key="1">
    <citation type="submission" date="2021-04" db="EMBL/GenBank/DDBJ databases">
        <authorList>
            <person name="De Guttry C."/>
            <person name="Zahm M."/>
            <person name="Klopp C."/>
            <person name="Cabau C."/>
            <person name="Louis A."/>
            <person name="Berthelot C."/>
            <person name="Parey E."/>
            <person name="Roest Crollius H."/>
            <person name="Montfort J."/>
            <person name="Robinson-Rechavi M."/>
            <person name="Bucao C."/>
            <person name="Bouchez O."/>
            <person name="Gislard M."/>
            <person name="Lluch J."/>
            <person name="Milhes M."/>
            <person name="Lampietro C."/>
            <person name="Lopez Roques C."/>
            <person name="Donnadieu C."/>
            <person name="Braasch I."/>
            <person name="Desvignes T."/>
            <person name="Postlethwait J."/>
            <person name="Bobe J."/>
            <person name="Wedekind C."/>
            <person name="Guiguen Y."/>
        </authorList>
    </citation>
    <scope>NUCLEOTIDE SEQUENCE [LARGE SCALE GENOMIC DNA]</scope>
    <source>
        <strain evidence="2">Cs_M1</strain>
        <tissue evidence="2">Blood</tissue>
    </source>
</reference>
<evidence type="ECO:0000313" key="2">
    <source>
        <dbReference type="EMBL" id="KAK6312620.1"/>
    </source>
</evidence>
<accession>A0AAN8QQJ8</accession>
<dbReference type="GO" id="GO:0051294">
    <property type="term" value="P:establishment of spindle orientation"/>
    <property type="evidence" value="ECO:0007669"/>
    <property type="project" value="TreeGrafter"/>
</dbReference>
<dbReference type="AlphaFoldDB" id="A0AAN8QQJ8"/>
<dbReference type="GO" id="GO:0006893">
    <property type="term" value="P:Golgi to plasma membrane transport"/>
    <property type="evidence" value="ECO:0007669"/>
    <property type="project" value="TreeGrafter"/>
</dbReference>
<sequence length="427" mass="44944">MDHRPEHPDNVTEPKDRFRQNKDLLLSKHVSFSSQDVAVDGHGTTGRPTDSLAFSCSLGTPSPDTALAPGRTPHWRMDGRDFGPPRSVHVPPSLLAMETHRLGAPAAAGRIPPSPGHLGTGHPANLHVGKFLPSVMNLHPHHSTHHGPTLWAGTNSGSVYAYALEVPGVGSGSGSGSGRGRGGAGGEGSVCVEAVLGKEIQLMHRAPVVSICVLDGRGKPLPEPYQASLDLATAPDMTNPHSVLIASEEQLKVFSLPKVSVNRCSVFLSPGGLGIVRTTGLCLSPGETCTGVNIPALRPQVRYDCIRKEDISGIASCVFTKNGQGLYLISPSEYQRFSLSAKVITGPLCAVEVERPPEPLSSDDTATPLRANGTHRNQAAEGLTEDPQCGLSSPPPISPLDSPLSMADLSLDTTGDLTVEDVRDFLT</sequence>
<gene>
    <name evidence="2" type="ORF">J4Q44_G00182840</name>
</gene>
<dbReference type="GO" id="GO:0008593">
    <property type="term" value="P:regulation of Notch signaling pathway"/>
    <property type="evidence" value="ECO:0007669"/>
    <property type="project" value="TreeGrafter"/>
</dbReference>
<dbReference type="GO" id="GO:0005096">
    <property type="term" value="F:GTPase activator activity"/>
    <property type="evidence" value="ECO:0007669"/>
    <property type="project" value="TreeGrafter"/>
</dbReference>
<dbReference type="PANTHER" id="PTHR10241">
    <property type="entry name" value="LETHAL 2 GIANT LARVAE PROTEIN"/>
    <property type="match status" value="1"/>
</dbReference>
<comment type="caution">
    <text evidence="2">The sequence shown here is derived from an EMBL/GenBank/DDBJ whole genome shotgun (WGS) entry which is preliminary data.</text>
</comment>
<evidence type="ECO:0000313" key="3">
    <source>
        <dbReference type="Proteomes" id="UP001356427"/>
    </source>
</evidence>
<dbReference type="GO" id="GO:0030864">
    <property type="term" value="C:cortical actin cytoskeleton"/>
    <property type="evidence" value="ECO:0007669"/>
    <property type="project" value="TreeGrafter"/>
</dbReference>